<dbReference type="PROSITE" id="PS00678">
    <property type="entry name" value="WD_REPEATS_1"/>
    <property type="match status" value="5"/>
</dbReference>
<feature type="compositionally biased region" description="Gly residues" evidence="4">
    <location>
        <begin position="416"/>
        <end position="451"/>
    </location>
</feature>
<organism evidence="7 8">
    <name type="scientific">Trichoderma lentiforme</name>
    <dbReference type="NCBI Taxonomy" id="1567552"/>
    <lineage>
        <taxon>Eukaryota</taxon>
        <taxon>Fungi</taxon>
        <taxon>Dikarya</taxon>
        <taxon>Ascomycota</taxon>
        <taxon>Pezizomycotina</taxon>
        <taxon>Sordariomycetes</taxon>
        <taxon>Hypocreomycetidae</taxon>
        <taxon>Hypocreales</taxon>
        <taxon>Hypocreaceae</taxon>
        <taxon>Trichoderma</taxon>
    </lineage>
</organism>
<feature type="compositionally biased region" description="Polar residues" evidence="4">
    <location>
        <begin position="368"/>
        <end position="386"/>
    </location>
</feature>
<keyword evidence="1 3" id="KW-0853">WD repeat</keyword>
<dbReference type="InterPro" id="IPR035994">
    <property type="entry name" value="Nucleoside_phosphorylase_sf"/>
</dbReference>
<dbReference type="Gene3D" id="3.40.50.1580">
    <property type="entry name" value="Nucleoside phosphorylase domain"/>
    <property type="match status" value="1"/>
</dbReference>
<protein>
    <recommendedName>
        <fullName evidence="9">Vegetative incompatibility protein HET-E-1</fullName>
    </recommendedName>
</protein>
<dbReference type="SUPFAM" id="SSF52540">
    <property type="entry name" value="P-loop containing nucleoside triphosphate hydrolases"/>
    <property type="match status" value="1"/>
</dbReference>
<dbReference type="InterPro" id="IPR031359">
    <property type="entry name" value="NACHT_N"/>
</dbReference>
<dbReference type="SUPFAM" id="SSF50978">
    <property type="entry name" value="WD40 repeat-like"/>
    <property type="match status" value="1"/>
</dbReference>
<sequence length="2064" mass="228630">MSANAPPNRSFSRDSYTIAWISALPHEQTAALGMLDNQHERPHDFIQSPNDGNSYSWGDIKSFNIVIASLPDGEYGTASAAGTAVTTLLAFPQVRFGLMVGIGAGVSRAGRDVRLGDIVVSRPEGTSGGVVQYDFGKALQGGEFRRQGFLNSPPRVLRSAVTNLRANHGLQESQVPQYLDQMVKRFPRLARPSNDGPSYTYQGVFNDRLFKPTYPHAGGDNCLNCDPTQLEPRTKRDSTDPVIHYGVIASGNTLIRDPDVRAAMIRRTGEDCICFEMEAGGLMNQFPCLVIRGICDYADSHKNDEWQRYAAAAAAAYTKELIGFLPAQAVAETDPAAGIVNPGQIPTPTPTPGPNPTPIPTINPSPGQTTTPAQTPNPGQSPSNGEIQQLRDDVAGLSRQMNTVIQMLQSPPPGNSGSGSGSAGSSGGASGGASGGSAPGQGTSGGPGGTHVPGNRWYGFALAEQVEAAQRRNPDRFRDDLVSTITFIGDTVYTWRADQNSKVAQFFSTHSIRLRFSADEPASTDDPLKGLPNTSILDEDLNNTTSMISTDSNERQKQLEDITKRGLQRVDEKQTRYMLFGRQFILKDQVAEAAKFVQNIKALIDEAVKASPEASLAWAGVCILLPVLTSSSAAEEASRDGFIYVTSRLRYYMEFEHLLWPDSLHASNMKDTFESQIIGLYQHILEFQIKNVLRFYRNWLANVGRDISGSDDWKGMLTVIKDLELTMIRDWSNLNTVASRKALEAIDEATQQSCTDIQSLLSIARQRIQVSTEHLDISSKHLKIHERTNQLLEDHPIDLPTVSQARYDSADVQDSPKCETGTRVHIQETIIQWANKDSAEPLFWLSGPAGTGKSTIARTVADVLNSEDRLVAGYFFKRGQQGRNGTARLFSTIAMQMIEKIPSMREYLRRSLSGLDKDAIEGMALEFQFKKLILSPLAELPPDKMPRLASVIVLDALDECENEDHLSRIITLFLQLQTLRTIRLRVLLTSRSSPEIRDAFMDLQKDRDFCNIELLDGRFSAETKSDIQAFLEKNFADIRKKRKVQQNPWPTQEELDRLVELATTPEPLFIYAATLCRFVHGERRPKNPKDQLRIWLKQCDDRQSQLHQIYEPILNQVFSGLEPAEFDSRLGFLGSLVLLVDPMPAASLAALLQMDIDDVVWWLPELHAVLNIPAEDHIPVRLLHKSFSDFILSSERPGNSIYTIDTASTHTMLATKCLGHMNTRLKRDICNIEKLGKRRKDIDQHIVDKYITADLNEIPTFIYKHLLHWVEVLAIVGRLSDAAMVIRRLLETFQQLPDIPVELVLFTTDASRFISSFGSIIDRVPLQIYAAALLFSPTLSKVRQNFWDESLVDIESIQGVKSDWDAQWQTLEGHSAHITTFAFSPDSQIVASASEDGIIRLWDVTTGAHRQTLVGHSERVTEIFFSPDSKLITSASNDHTIRLWDATTGSPQKKFVGEGSLFTEINTERTGQLRINAVVFSPDGHLAASILTNNTIRIWDTKNGTHQQTVEDYNGLVITVQFSPNNRLIALLLENGSIPLWDIKGICLKTIKYNVYSSGAVIFSPNSQLITSSSYDGTFYLWGVVTSSYDKVLKGHENRVRAAAFSPNSKLVASASVDGTIRLWDVTKGTHQQTFKFPKLPGGVVFSSNGQLVAATSEDVICVWDTVTGACHQTLKGHSAYITGIIFSLNDRLMASVSRDKTVRLWDTTRSTRQQIIEGHTDRIAAVSISPNAQIIASASADSTVQLWDAATGSFRQKLDDNSSVVHELVFSDDSRQLVSLSIYQARIWDAATGVLQHTLEHHSERMRTMALSHHNKLATLGYIDNNTIQLWDIVTGTHQLALEGHGKSITEAVFSPDGRLLVSASYDETVRIWDALTGTLLGIWYTSTGTPQQLVKRKGSFVLRIAFSPKSQLAALVFDNSTVQIWDIATGTHQQTFEGYTGFITAIAFSPDGQVIASALNDGTLCFCDTSTGKSRQTLKTGEVRSLLYDTASEMCLHTDVGTLVMNQASMEEKTDVQQLLPNLVFYGLSFSPDKEWIRIGSEDLVWLPPEYRPSAYSDYPFA</sequence>
<evidence type="ECO:0000256" key="3">
    <source>
        <dbReference type="PROSITE-ProRule" id="PRU00221"/>
    </source>
</evidence>
<dbReference type="Pfam" id="PF17100">
    <property type="entry name" value="NACHT_N"/>
    <property type="match status" value="1"/>
</dbReference>
<gene>
    <name evidence="7" type="ORF">CFAM422_011483</name>
</gene>
<dbReference type="InterPro" id="IPR015943">
    <property type="entry name" value="WD40/YVTN_repeat-like_dom_sf"/>
</dbReference>
<dbReference type="InterPro" id="IPR027417">
    <property type="entry name" value="P-loop_NTPase"/>
</dbReference>
<dbReference type="SUPFAM" id="SSF53167">
    <property type="entry name" value="Purine and uridine phosphorylases"/>
    <property type="match status" value="1"/>
</dbReference>
<evidence type="ECO:0000256" key="1">
    <source>
        <dbReference type="ARBA" id="ARBA00022574"/>
    </source>
</evidence>
<proteinExistence type="predicted"/>
<dbReference type="EMBL" id="QLNT01000024">
    <property type="protein sequence ID" value="KAF3060153.1"/>
    <property type="molecule type" value="Genomic_DNA"/>
</dbReference>
<feature type="repeat" description="WD" evidence="3">
    <location>
        <begin position="1371"/>
        <end position="1412"/>
    </location>
</feature>
<dbReference type="SMART" id="SM00320">
    <property type="entry name" value="WD40"/>
    <property type="match status" value="14"/>
</dbReference>
<accession>A0A9P4X5Q8</accession>
<dbReference type="PANTHER" id="PTHR44129">
    <property type="entry name" value="WD REPEAT-CONTAINING PROTEIN POP1"/>
    <property type="match status" value="1"/>
</dbReference>
<dbReference type="InterPro" id="IPR011047">
    <property type="entry name" value="Quinoprotein_ADH-like_sf"/>
</dbReference>
<keyword evidence="8" id="KW-1185">Reference proteome</keyword>
<feature type="repeat" description="WD" evidence="3">
    <location>
        <begin position="1560"/>
        <end position="1592"/>
    </location>
</feature>
<dbReference type="Gene3D" id="2.130.10.10">
    <property type="entry name" value="YVTN repeat-like/Quinoprotein amine dehydrogenase"/>
    <property type="match status" value="5"/>
</dbReference>
<dbReference type="Pfam" id="PF24883">
    <property type="entry name" value="NPHP3_N"/>
    <property type="match status" value="1"/>
</dbReference>
<feature type="domain" description="Nephrocystin 3-like N-terminal" evidence="6">
    <location>
        <begin position="820"/>
        <end position="991"/>
    </location>
</feature>
<dbReference type="PROSITE" id="PS50294">
    <property type="entry name" value="WD_REPEATS_REGION"/>
    <property type="match status" value="6"/>
</dbReference>
<feature type="repeat" description="WD" evidence="3">
    <location>
        <begin position="1675"/>
        <end position="1716"/>
    </location>
</feature>
<dbReference type="PROSITE" id="PS50082">
    <property type="entry name" value="WD_REPEATS_2"/>
    <property type="match status" value="10"/>
</dbReference>
<dbReference type="InterPro" id="IPR036322">
    <property type="entry name" value="WD40_repeat_dom_sf"/>
</dbReference>
<evidence type="ECO:0000256" key="4">
    <source>
        <dbReference type="SAM" id="MobiDB-lite"/>
    </source>
</evidence>
<evidence type="ECO:0000256" key="2">
    <source>
        <dbReference type="ARBA" id="ARBA00022737"/>
    </source>
</evidence>
<keyword evidence="2" id="KW-0677">Repeat</keyword>
<feature type="repeat" description="WD" evidence="3">
    <location>
        <begin position="1475"/>
        <end position="1509"/>
    </location>
</feature>
<evidence type="ECO:0000259" key="6">
    <source>
        <dbReference type="Pfam" id="PF24883"/>
    </source>
</evidence>
<feature type="region of interest" description="Disordered" evidence="4">
    <location>
        <begin position="337"/>
        <end position="386"/>
    </location>
</feature>
<evidence type="ECO:0000313" key="7">
    <source>
        <dbReference type="EMBL" id="KAF3060153.1"/>
    </source>
</evidence>
<dbReference type="InterPro" id="IPR020472">
    <property type="entry name" value="WD40_PAC1"/>
</dbReference>
<dbReference type="Pfam" id="PF00400">
    <property type="entry name" value="WD40"/>
    <property type="match status" value="9"/>
</dbReference>
<name>A0A9P4X5Q8_9HYPO</name>
<feature type="region of interest" description="Disordered" evidence="4">
    <location>
        <begin position="407"/>
        <end position="456"/>
    </location>
</feature>
<dbReference type="CDD" id="cd00200">
    <property type="entry name" value="WD40"/>
    <property type="match status" value="2"/>
</dbReference>
<dbReference type="InterPro" id="IPR056884">
    <property type="entry name" value="NPHP3-like_N"/>
</dbReference>
<dbReference type="GO" id="GO:0009116">
    <property type="term" value="P:nucleoside metabolic process"/>
    <property type="evidence" value="ECO:0007669"/>
    <property type="project" value="InterPro"/>
</dbReference>
<feature type="repeat" description="WD" evidence="3">
    <location>
        <begin position="1593"/>
        <end position="1634"/>
    </location>
</feature>
<comment type="caution">
    <text evidence="7">The sequence shown here is derived from an EMBL/GenBank/DDBJ whole genome shotgun (WGS) entry which is preliminary data.</text>
</comment>
<dbReference type="PRINTS" id="PR00320">
    <property type="entry name" value="GPROTEINBRPT"/>
</dbReference>
<feature type="repeat" description="WD" evidence="3">
    <location>
        <begin position="1510"/>
        <end position="1544"/>
    </location>
</feature>
<feature type="repeat" description="WD" evidence="3">
    <location>
        <begin position="1938"/>
        <end position="1979"/>
    </location>
</feature>
<feature type="compositionally biased region" description="Pro residues" evidence="4">
    <location>
        <begin position="345"/>
        <end position="363"/>
    </location>
</feature>
<dbReference type="Gene3D" id="3.40.50.300">
    <property type="entry name" value="P-loop containing nucleotide triphosphate hydrolases"/>
    <property type="match status" value="1"/>
</dbReference>
<dbReference type="SUPFAM" id="SSF50998">
    <property type="entry name" value="Quinoprotein alcohol dehydrogenase-like"/>
    <property type="match status" value="1"/>
</dbReference>
<dbReference type="Proteomes" id="UP000801864">
    <property type="component" value="Unassembled WGS sequence"/>
</dbReference>
<feature type="repeat" description="WD" evidence="3">
    <location>
        <begin position="1843"/>
        <end position="1884"/>
    </location>
</feature>
<dbReference type="GO" id="GO:0003824">
    <property type="term" value="F:catalytic activity"/>
    <property type="evidence" value="ECO:0007669"/>
    <property type="project" value="InterPro"/>
</dbReference>
<dbReference type="InterPro" id="IPR001680">
    <property type="entry name" value="WD40_rpt"/>
</dbReference>
<feature type="domain" description="NWD NACHT-NTPase N-terminal" evidence="5">
    <location>
        <begin position="540"/>
        <end position="730"/>
    </location>
</feature>
<evidence type="ECO:0000259" key="5">
    <source>
        <dbReference type="Pfam" id="PF17100"/>
    </source>
</evidence>
<evidence type="ECO:0008006" key="9">
    <source>
        <dbReference type="Google" id="ProtNLM"/>
    </source>
</evidence>
<feature type="repeat" description="WD" evidence="3">
    <location>
        <begin position="1717"/>
        <end position="1758"/>
    </location>
</feature>
<dbReference type="InterPro" id="IPR050349">
    <property type="entry name" value="WD_LIS1/nudF_dynein_reg"/>
</dbReference>
<dbReference type="InterPro" id="IPR019775">
    <property type="entry name" value="WD40_repeat_CS"/>
</dbReference>
<reference evidence="7 8" key="1">
    <citation type="submission" date="2018-06" db="EMBL/GenBank/DDBJ databases">
        <title>Genome analysis of cellulolytic fungus Trichoderma lentiforme CFAM-422.</title>
        <authorList>
            <person name="Steindorff A.S."/>
            <person name="Formighieri E.F."/>
            <person name="Midorikawa G.E.O."/>
            <person name="Tamietti M.S."/>
            <person name="Ramos E.Z."/>
            <person name="Silva A.S."/>
            <person name="Bon E.P.S."/>
            <person name="Mendes T.D."/>
            <person name="Damaso M.C.T."/>
            <person name="Favaro L.C.L."/>
        </authorList>
    </citation>
    <scope>NUCLEOTIDE SEQUENCE [LARGE SCALE GENOMIC DNA]</scope>
    <source>
        <strain evidence="7 8">CFAM-422</strain>
    </source>
</reference>
<feature type="repeat" description="WD" evidence="3">
    <location>
        <begin position="1413"/>
        <end position="1454"/>
    </location>
</feature>
<evidence type="ECO:0000313" key="8">
    <source>
        <dbReference type="Proteomes" id="UP000801864"/>
    </source>
</evidence>